<name>A0A1T5GBJ3_9BACT</name>
<comment type="similarity">
    <text evidence="4 7">Belongs to the glucosamine/galactosamine-6-phosphate isomerase family. 6-phosphogluconolactonase subfamily.</text>
</comment>
<comment type="function">
    <text evidence="2 7">Hydrolysis of 6-phosphogluconolactone to 6-phosphogluconate.</text>
</comment>
<dbReference type="GO" id="GO:0006098">
    <property type="term" value="P:pentose-phosphate shunt"/>
    <property type="evidence" value="ECO:0007669"/>
    <property type="project" value="UniProtKB-UniPathway"/>
</dbReference>
<dbReference type="InterPro" id="IPR006148">
    <property type="entry name" value="Glc/Gal-6P_isomerase"/>
</dbReference>
<evidence type="ECO:0000256" key="4">
    <source>
        <dbReference type="ARBA" id="ARBA00010662"/>
    </source>
</evidence>
<evidence type="ECO:0000313" key="10">
    <source>
        <dbReference type="Proteomes" id="UP000191055"/>
    </source>
</evidence>
<dbReference type="Gene3D" id="3.40.50.1360">
    <property type="match status" value="1"/>
</dbReference>
<dbReference type="GO" id="GO:0005975">
    <property type="term" value="P:carbohydrate metabolic process"/>
    <property type="evidence" value="ECO:0007669"/>
    <property type="project" value="UniProtKB-UniRule"/>
</dbReference>
<proteinExistence type="inferred from homology"/>
<dbReference type="PANTHER" id="PTHR11054">
    <property type="entry name" value="6-PHOSPHOGLUCONOLACTONASE"/>
    <property type="match status" value="1"/>
</dbReference>
<dbReference type="RefSeq" id="WP_079557551.1">
    <property type="nucleotide sequence ID" value="NZ_CP021904.1"/>
</dbReference>
<accession>A0A1T5GBJ3</accession>
<dbReference type="KEGG" id="asx:CDL62_01515"/>
<gene>
    <name evidence="7" type="primary">pgl</name>
    <name evidence="9" type="ORF">SAMN03080601_01804</name>
</gene>
<evidence type="ECO:0000256" key="7">
    <source>
        <dbReference type="RuleBase" id="RU365095"/>
    </source>
</evidence>
<dbReference type="InterPro" id="IPR005900">
    <property type="entry name" value="6-phosphogluconolactonase_DevB"/>
</dbReference>
<evidence type="ECO:0000256" key="1">
    <source>
        <dbReference type="ARBA" id="ARBA00000832"/>
    </source>
</evidence>
<dbReference type="Pfam" id="PF01182">
    <property type="entry name" value="Glucosamine_iso"/>
    <property type="match status" value="1"/>
</dbReference>
<dbReference type="UniPathway" id="UPA00115">
    <property type="reaction ID" value="UER00409"/>
</dbReference>
<evidence type="ECO:0000256" key="3">
    <source>
        <dbReference type="ARBA" id="ARBA00004961"/>
    </source>
</evidence>
<dbReference type="Proteomes" id="UP000191055">
    <property type="component" value="Unassembled WGS sequence"/>
</dbReference>
<dbReference type="NCBIfam" id="TIGR01198">
    <property type="entry name" value="pgl"/>
    <property type="match status" value="1"/>
</dbReference>
<organism evidence="9 10">
    <name type="scientific">Alkalitalea saponilacus</name>
    <dbReference type="NCBI Taxonomy" id="889453"/>
    <lineage>
        <taxon>Bacteria</taxon>
        <taxon>Pseudomonadati</taxon>
        <taxon>Bacteroidota</taxon>
        <taxon>Bacteroidia</taxon>
        <taxon>Marinilabiliales</taxon>
        <taxon>Marinilabiliaceae</taxon>
        <taxon>Alkalitalea</taxon>
    </lineage>
</organism>
<reference evidence="9 10" key="1">
    <citation type="submission" date="2017-02" db="EMBL/GenBank/DDBJ databases">
        <authorList>
            <person name="Peterson S.W."/>
        </authorList>
    </citation>
    <scope>NUCLEOTIDE SEQUENCE [LARGE SCALE GENOMIC DNA]</scope>
    <source>
        <strain evidence="9 10">DSM 24412</strain>
    </source>
</reference>
<dbReference type="PANTHER" id="PTHR11054:SF0">
    <property type="entry name" value="6-PHOSPHOGLUCONOLACTONASE"/>
    <property type="match status" value="1"/>
</dbReference>
<protein>
    <recommendedName>
        <fullName evidence="6 7">6-phosphogluconolactonase</fullName>
        <shortName evidence="7">6PGL</shortName>
        <ecNumber evidence="5 7">3.1.1.31</ecNumber>
    </recommendedName>
</protein>
<comment type="catalytic activity">
    <reaction evidence="1 7">
        <text>6-phospho-D-glucono-1,5-lactone + H2O = 6-phospho-D-gluconate + H(+)</text>
        <dbReference type="Rhea" id="RHEA:12556"/>
        <dbReference type="ChEBI" id="CHEBI:15377"/>
        <dbReference type="ChEBI" id="CHEBI:15378"/>
        <dbReference type="ChEBI" id="CHEBI:57955"/>
        <dbReference type="ChEBI" id="CHEBI:58759"/>
        <dbReference type="EC" id="3.1.1.31"/>
    </reaction>
</comment>
<dbReference type="EMBL" id="FUYV01000009">
    <property type="protein sequence ID" value="SKC05756.1"/>
    <property type="molecule type" value="Genomic_DNA"/>
</dbReference>
<feature type="domain" description="Glucosamine/galactosamine-6-phosphate isomerase" evidence="8">
    <location>
        <begin position="12"/>
        <end position="223"/>
    </location>
</feature>
<keyword evidence="10" id="KW-1185">Reference proteome</keyword>
<sequence>MTPKIEIYPGKKAMAREFGKQLEQLTQESENVTIALSGGSTPKAIFEILVLEFKDLINWKNIKFFWGDERCVEPIDPESNYGMAHDLLLSRVPVDKTKIFRVSGEISPHDAALQYEQSIKKEVPFINGLPQFDLMILGLGDDGHTASIFPHQIELWNSENICEVATHPDTGQNRVTLTGNVINNSKQILFWITGEKKAEKVDEIINKKDNYKQYPASLVKPDNSIWMMDEKAAKKVG</sequence>
<dbReference type="OrthoDB" id="9810967at2"/>
<dbReference type="CDD" id="cd01400">
    <property type="entry name" value="6PGL"/>
    <property type="match status" value="1"/>
</dbReference>
<keyword evidence="7" id="KW-0378">Hydrolase</keyword>
<dbReference type="AlphaFoldDB" id="A0A1T5GBJ3"/>
<dbReference type="GO" id="GO:0017057">
    <property type="term" value="F:6-phosphogluconolactonase activity"/>
    <property type="evidence" value="ECO:0007669"/>
    <property type="project" value="UniProtKB-UniRule"/>
</dbReference>
<evidence type="ECO:0000256" key="5">
    <source>
        <dbReference type="ARBA" id="ARBA00013198"/>
    </source>
</evidence>
<evidence type="ECO:0000256" key="2">
    <source>
        <dbReference type="ARBA" id="ARBA00002681"/>
    </source>
</evidence>
<comment type="pathway">
    <text evidence="3 7">Carbohydrate degradation; pentose phosphate pathway; D-ribulose 5-phosphate from D-glucose 6-phosphate (oxidative stage): step 2/3.</text>
</comment>
<evidence type="ECO:0000313" key="9">
    <source>
        <dbReference type="EMBL" id="SKC05756.1"/>
    </source>
</evidence>
<dbReference type="STRING" id="889453.SAMN03080601_01804"/>
<dbReference type="EC" id="3.1.1.31" evidence="5 7"/>
<evidence type="ECO:0000259" key="8">
    <source>
        <dbReference type="Pfam" id="PF01182"/>
    </source>
</evidence>
<dbReference type="SUPFAM" id="SSF100950">
    <property type="entry name" value="NagB/RpiA/CoA transferase-like"/>
    <property type="match status" value="1"/>
</dbReference>
<dbReference type="InterPro" id="IPR039104">
    <property type="entry name" value="6PGL"/>
</dbReference>
<evidence type="ECO:0000256" key="6">
    <source>
        <dbReference type="ARBA" id="ARBA00020337"/>
    </source>
</evidence>
<dbReference type="InterPro" id="IPR037171">
    <property type="entry name" value="NagB/RpiA_transferase-like"/>
</dbReference>